<keyword evidence="3" id="KW-1185">Reference proteome</keyword>
<feature type="transmembrane region" description="Helical" evidence="1">
    <location>
        <begin position="26"/>
        <end position="46"/>
    </location>
</feature>
<gene>
    <name evidence="2" type="ORF">SAMN05660706_101246</name>
</gene>
<dbReference type="EMBL" id="FOYM01000001">
    <property type="protein sequence ID" value="SFQ95760.1"/>
    <property type="molecule type" value="Genomic_DNA"/>
</dbReference>
<keyword evidence="1" id="KW-0812">Transmembrane</keyword>
<evidence type="ECO:0000313" key="2">
    <source>
        <dbReference type="EMBL" id="SFQ95760.1"/>
    </source>
</evidence>
<reference evidence="3" key="1">
    <citation type="submission" date="2016-10" db="EMBL/GenBank/DDBJ databases">
        <authorList>
            <person name="Varghese N."/>
            <person name="Submissions S."/>
        </authorList>
    </citation>
    <scope>NUCLEOTIDE SEQUENCE [LARGE SCALE GENOMIC DNA]</scope>
    <source>
        <strain evidence="3">DSM 3669</strain>
    </source>
</reference>
<keyword evidence="1" id="KW-0472">Membrane</keyword>
<proteinExistence type="predicted"/>
<dbReference type="AlphaFoldDB" id="A0A1I6CRF5"/>
<organism evidence="2 3">
    <name type="scientific">Desulfoscipio geothermicus DSM 3669</name>
    <dbReference type="NCBI Taxonomy" id="1121426"/>
    <lineage>
        <taxon>Bacteria</taxon>
        <taxon>Bacillati</taxon>
        <taxon>Bacillota</taxon>
        <taxon>Clostridia</taxon>
        <taxon>Eubacteriales</taxon>
        <taxon>Desulfallaceae</taxon>
        <taxon>Desulfoscipio</taxon>
    </lineage>
</organism>
<dbReference type="RefSeq" id="WP_165608121.1">
    <property type="nucleotide sequence ID" value="NZ_FOYM01000001.1"/>
</dbReference>
<accession>A0A1I6CRF5</accession>
<evidence type="ECO:0000256" key="1">
    <source>
        <dbReference type="SAM" id="Phobius"/>
    </source>
</evidence>
<dbReference type="Proteomes" id="UP000199584">
    <property type="component" value="Unassembled WGS sequence"/>
</dbReference>
<sequence length="47" mass="5212">MSEMSNSMNSNVRNTQVLVRRVKKDLLWIIISMAVALTAAAGTYTIL</sequence>
<keyword evidence="1" id="KW-1133">Transmembrane helix</keyword>
<name>A0A1I6CRF5_9FIRM</name>
<protein>
    <submittedName>
        <fullName evidence="2">Uncharacterized protein</fullName>
    </submittedName>
</protein>
<evidence type="ECO:0000313" key="3">
    <source>
        <dbReference type="Proteomes" id="UP000199584"/>
    </source>
</evidence>